<dbReference type="RefSeq" id="WP_380618282.1">
    <property type="nucleotide sequence ID" value="NZ_JBHSDK010000005.1"/>
</dbReference>
<dbReference type="SUPFAM" id="SSF51726">
    <property type="entry name" value="UROD/MetE-like"/>
    <property type="match status" value="1"/>
</dbReference>
<gene>
    <name evidence="2" type="ORF">ACFPET_04755</name>
</gene>
<dbReference type="InterPro" id="IPR038071">
    <property type="entry name" value="UROD/MetE-like_sf"/>
</dbReference>
<keyword evidence="3" id="KW-1185">Reference proteome</keyword>
<name>A0ABV8TV98_9ACTN</name>
<protein>
    <submittedName>
        <fullName evidence="2">Methionine synthase</fullName>
    </submittedName>
</protein>
<feature type="domain" description="Cobalamin-independent methionine synthase MetE C-terminal/archaeal" evidence="1">
    <location>
        <begin position="137"/>
        <end position="326"/>
    </location>
</feature>
<sequence length="333" mass="35707">MSEIPTGTSTGIGSLPGTDPFEASRLVLGELGWPHVPELPARGVGADMIGRGAAILVDLPVQRWGSDWEIADRPGLDLQRAIDYLERDIDAFGEVGDGYTGPVRLTATGPWTLAANVWRRRGGAMLADEGAAADLAQSLAEGLKRLIGKLRDRVPGGRWSLQLDEPRLPAVLAGRVRTESEFGFYRPVERDTVTRQLRDLIATVDVDTVIHCCAPEFDLSLATDAGAVAAVDLTLPEFRTPRGYDRLGEYLDDGRTLVAGVVGDYSGPPDERTAAVLRNLHDLWNVLGFGEERLHRQLILSPACGLAGNTPAEAAAKLTTATAAASELEARAR</sequence>
<accession>A0ABV8TV98</accession>
<organism evidence="2 3">
    <name type="scientific">Salininema proteolyticum</name>
    <dbReference type="NCBI Taxonomy" id="1607685"/>
    <lineage>
        <taxon>Bacteria</taxon>
        <taxon>Bacillati</taxon>
        <taxon>Actinomycetota</taxon>
        <taxon>Actinomycetes</taxon>
        <taxon>Glycomycetales</taxon>
        <taxon>Glycomycetaceae</taxon>
        <taxon>Salininema</taxon>
    </lineage>
</organism>
<evidence type="ECO:0000313" key="2">
    <source>
        <dbReference type="EMBL" id="MFC4334506.1"/>
    </source>
</evidence>
<proteinExistence type="predicted"/>
<dbReference type="Gene3D" id="3.20.20.210">
    <property type="match status" value="1"/>
</dbReference>
<evidence type="ECO:0000313" key="3">
    <source>
        <dbReference type="Proteomes" id="UP001595823"/>
    </source>
</evidence>
<dbReference type="Pfam" id="PF01717">
    <property type="entry name" value="Meth_synt_2"/>
    <property type="match status" value="1"/>
</dbReference>
<dbReference type="Proteomes" id="UP001595823">
    <property type="component" value="Unassembled WGS sequence"/>
</dbReference>
<reference evidence="3" key="1">
    <citation type="journal article" date="2019" name="Int. J. Syst. Evol. Microbiol.">
        <title>The Global Catalogue of Microorganisms (GCM) 10K type strain sequencing project: providing services to taxonomists for standard genome sequencing and annotation.</title>
        <authorList>
            <consortium name="The Broad Institute Genomics Platform"/>
            <consortium name="The Broad Institute Genome Sequencing Center for Infectious Disease"/>
            <person name="Wu L."/>
            <person name="Ma J."/>
        </authorList>
    </citation>
    <scope>NUCLEOTIDE SEQUENCE [LARGE SCALE GENOMIC DNA]</scope>
    <source>
        <strain evidence="3">IBRC-M 10908</strain>
    </source>
</reference>
<dbReference type="InterPro" id="IPR002629">
    <property type="entry name" value="Met_Synth_C/arc"/>
</dbReference>
<comment type="caution">
    <text evidence="2">The sequence shown here is derived from an EMBL/GenBank/DDBJ whole genome shotgun (WGS) entry which is preliminary data.</text>
</comment>
<evidence type="ECO:0000259" key="1">
    <source>
        <dbReference type="Pfam" id="PF01717"/>
    </source>
</evidence>
<dbReference type="EMBL" id="JBHSDK010000005">
    <property type="protein sequence ID" value="MFC4334506.1"/>
    <property type="molecule type" value="Genomic_DNA"/>
</dbReference>